<gene>
    <name evidence="8" type="ORF">CYMTET_23128</name>
</gene>
<sequence>MIGQGSFGTVISAEQREEKTSNTVPVAIKKTALSDVGSGQEAWQQGALRNIRELRILRLLAGHPNVVHLKGAYTDGEERTMAAVYFVFEHLCKDSVLHIPVGQHVEPLQLKCVASLMQQLLCALAALHSVGVLHRDVKPDNILFDEEGRVKLLDFGMARLSYGDGPGNFPGKLNGDVKDDIQALKVEPLGESEQIQRTLTRNVTTPCYRAPEIVLGSQKYGSGIDVWAAGVIFAQLLCRCIANEEPSNFKLSAQEIFGYREGASTKDILTSQFALTGSPRQETIERWRTEGLLKRRSIRKLLCGVEQANLEKDGRADMPCSEHTLREVLPSSLRQTLAAELLHEMLCPDADRRCTAENALQHRDGTGRRAGGLPLSKSILGAGFQHGG</sequence>
<feature type="binding site" evidence="5">
    <location>
        <position position="30"/>
    </location>
    <ligand>
        <name>ATP</name>
        <dbReference type="ChEBI" id="CHEBI:30616"/>
    </ligand>
</feature>
<dbReference type="AlphaFoldDB" id="A0AAE0FYW4"/>
<evidence type="ECO:0000256" key="6">
    <source>
        <dbReference type="RuleBase" id="RU000304"/>
    </source>
</evidence>
<evidence type="ECO:0000259" key="7">
    <source>
        <dbReference type="PROSITE" id="PS50011"/>
    </source>
</evidence>
<dbReference type="PROSITE" id="PS50011">
    <property type="entry name" value="PROTEIN_KINASE_DOM"/>
    <property type="match status" value="1"/>
</dbReference>
<protein>
    <recommendedName>
        <fullName evidence="7">Protein kinase domain-containing protein</fullName>
    </recommendedName>
</protein>
<evidence type="ECO:0000256" key="1">
    <source>
        <dbReference type="ARBA" id="ARBA00022679"/>
    </source>
</evidence>
<dbReference type="InterPro" id="IPR017441">
    <property type="entry name" value="Protein_kinase_ATP_BS"/>
</dbReference>
<dbReference type="InterPro" id="IPR000719">
    <property type="entry name" value="Prot_kinase_dom"/>
</dbReference>
<evidence type="ECO:0000313" key="8">
    <source>
        <dbReference type="EMBL" id="KAK3268363.1"/>
    </source>
</evidence>
<dbReference type="SUPFAM" id="SSF56112">
    <property type="entry name" value="Protein kinase-like (PK-like)"/>
    <property type="match status" value="1"/>
</dbReference>
<keyword evidence="4 5" id="KW-0067">ATP-binding</keyword>
<evidence type="ECO:0000256" key="2">
    <source>
        <dbReference type="ARBA" id="ARBA00022741"/>
    </source>
</evidence>
<dbReference type="Proteomes" id="UP001190700">
    <property type="component" value="Unassembled WGS sequence"/>
</dbReference>
<feature type="domain" description="Protein kinase" evidence="7">
    <location>
        <begin position="1"/>
        <end position="365"/>
    </location>
</feature>
<dbReference type="PROSITE" id="PS00107">
    <property type="entry name" value="PROTEIN_KINASE_ATP"/>
    <property type="match status" value="1"/>
</dbReference>
<name>A0AAE0FYW4_9CHLO</name>
<reference evidence="8 9" key="1">
    <citation type="journal article" date="2015" name="Genome Biol. Evol.">
        <title>Comparative Genomics of a Bacterivorous Green Alga Reveals Evolutionary Causalities and Consequences of Phago-Mixotrophic Mode of Nutrition.</title>
        <authorList>
            <person name="Burns J.A."/>
            <person name="Paasch A."/>
            <person name="Narechania A."/>
            <person name="Kim E."/>
        </authorList>
    </citation>
    <scope>NUCLEOTIDE SEQUENCE [LARGE SCALE GENOMIC DNA]</scope>
    <source>
        <strain evidence="8 9">PLY_AMNH</strain>
    </source>
</reference>
<organism evidence="8 9">
    <name type="scientific">Cymbomonas tetramitiformis</name>
    <dbReference type="NCBI Taxonomy" id="36881"/>
    <lineage>
        <taxon>Eukaryota</taxon>
        <taxon>Viridiplantae</taxon>
        <taxon>Chlorophyta</taxon>
        <taxon>Pyramimonadophyceae</taxon>
        <taxon>Pyramimonadales</taxon>
        <taxon>Pyramimonadaceae</taxon>
        <taxon>Cymbomonas</taxon>
    </lineage>
</organism>
<keyword evidence="2 5" id="KW-0547">Nucleotide-binding</keyword>
<proteinExistence type="inferred from homology"/>
<keyword evidence="9" id="KW-1185">Reference proteome</keyword>
<dbReference type="PROSITE" id="PS00108">
    <property type="entry name" value="PROTEIN_KINASE_ST"/>
    <property type="match status" value="1"/>
</dbReference>
<dbReference type="GO" id="GO:0004674">
    <property type="term" value="F:protein serine/threonine kinase activity"/>
    <property type="evidence" value="ECO:0007669"/>
    <property type="project" value="UniProtKB-KW"/>
</dbReference>
<comment type="similarity">
    <text evidence="6">Belongs to the protein kinase superfamily.</text>
</comment>
<evidence type="ECO:0000313" key="9">
    <source>
        <dbReference type="Proteomes" id="UP001190700"/>
    </source>
</evidence>
<dbReference type="InterPro" id="IPR011009">
    <property type="entry name" value="Kinase-like_dom_sf"/>
</dbReference>
<dbReference type="GO" id="GO:0005524">
    <property type="term" value="F:ATP binding"/>
    <property type="evidence" value="ECO:0007669"/>
    <property type="project" value="UniProtKB-UniRule"/>
</dbReference>
<dbReference type="InterPro" id="IPR050117">
    <property type="entry name" value="MAPK"/>
</dbReference>
<dbReference type="Gene3D" id="1.10.510.10">
    <property type="entry name" value="Transferase(Phosphotransferase) domain 1"/>
    <property type="match status" value="1"/>
</dbReference>
<keyword evidence="1" id="KW-0808">Transferase</keyword>
<dbReference type="Pfam" id="PF00069">
    <property type="entry name" value="Pkinase"/>
    <property type="match status" value="1"/>
</dbReference>
<keyword evidence="6" id="KW-0723">Serine/threonine-protein kinase</keyword>
<keyword evidence="3" id="KW-0418">Kinase</keyword>
<dbReference type="Gene3D" id="3.30.200.20">
    <property type="entry name" value="Phosphorylase Kinase, domain 1"/>
    <property type="match status" value="1"/>
</dbReference>
<dbReference type="PANTHER" id="PTHR24055">
    <property type="entry name" value="MITOGEN-ACTIVATED PROTEIN KINASE"/>
    <property type="match status" value="1"/>
</dbReference>
<dbReference type="SMART" id="SM00220">
    <property type="entry name" value="S_TKc"/>
    <property type="match status" value="1"/>
</dbReference>
<evidence type="ECO:0000256" key="5">
    <source>
        <dbReference type="PROSITE-ProRule" id="PRU10141"/>
    </source>
</evidence>
<comment type="caution">
    <text evidence="8">The sequence shown here is derived from an EMBL/GenBank/DDBJ whole genome shotgun (WGS) entry which is preliminary data.</text>
</comment>
<evidence type="ECO:0000256" key="4">
    <source>
        <dbReference type="ARBA" id="ARBA00022840"/>
    </source>
</evidence>
<dbReference type="InterPro" id="IPR008271">
    <property type="entry name" value="Ser/Thr_kinase_AS"/>
</dbReference>
<evidence type="ECO:0000256" key="3">
    <source>
        <dbReference type="ARBA" id="ARBA00022777"/>
    </source>
</evidence>
<accession>A0AAE0FYW4</accession>
<dbReference type="EMBL" id="LGRX02011869">
    <property type="protein sequence ID" value="KAK3268363.1"/>
    <property type="molecule type" value="Genomic_DNA"/>
</dbReference>